<dbReference type="GO" id="GO:0003855">
    <property type="term" value="F:3-dehydroquinate dehydratase activity"/>
    <property type="evidence" value="ECO:0007669"/>
    <property type="project" value="InterPro"/>
</dbReference>
<gene>
    <name evidence="1" type="ORF">F2Q70_00037667</name>
</gene>
<dbReference type="Pfam" id="PF01487">
    <property type="entry name" value="DHquinase_I"/>
    <property type="match status" value="1"/>
</dbReference>
<reference evidence="1" key="1">
    <citation type="submission" date="2019-12" db="EMBL/GenBank/DDBJ databases">
        <title>Genome sequencing and annotation of Brassica cretica.</title>
        <authorList>
            <person name="Studholme D.J."/>
            <person name="Sarris P.F."/>
        </authorList>
    </citation>
    <scope>NUCLEOTIDE SEQUENCE</scope>
    <source>
        <strain evidence="1">PFS-102/07</strain>
        <tissue evidence="1">Leaf</tissue>
    </source>
</reference>
<dbReference type="GO" id="GO:0019632">
    <property type="term" value="P:shikimate metabolic process"/>
    <property type="evidence" value="ECO:0007669"/>
    <property type="project" value="TreeGrafter"/>
</dbReference>
<dbReference type="GO" id="GO:0009423">
    <property type="term" value="P:chorismate biosynthetic process"/>
    <property type="evidence" value="ECO:0007669"/>
    <property type="project" value="TreeGrafter"/>
</dbReference>
<comment type="caution">
    <text evidence="1">The sequence shown here is derived from an EMBL/GenBank/DDBJ whole genome shotgun (WGS) entry which is preliminary data.</text>
</comment>
<protein>
    <recommendedName>
        <fullName evidence="2">Shikimate dehydrogenase substrate binding N-terminal domain-containing protein</fullName>
    </recommendedName>
</protein>
<dbReference type="SUPFAM" id="SSF51569">
    <property type="entry name" value="Aldolase"/>
    <property type="match status" value="1"/>
</dbReference>
<dbReference type="InterPro" id="IPR001381">
    <property type="entry name" value="DHquinase_I"/>
</dbReference>
<accession>A0A8S9JTE1</accession>
<dbReference type="PANTHER" id="PTHR21089">
    <property type="entry name" value="SHIKIMATE DEHYDROGENASE"/>
    <property type="match status" value="1"/>
</dbReference>
<dbReference type="GO" id="GO:0004764">
    <property type="term" value="F:shikimate 3-dehydrogenase (NADP+) activity"/>
    <property type="evidence" value="ECO:0007669"/>
    <property type="project" value="InterPro"/>
</dbReference>
<evidence type="ECO:0000313" key="1">
    <source>
        <dbReference type="EMBL" id="KAF2584593.1"/>
    </source>
</evidence>
<dbReference type="InterPro" id="IPR022893">
    <property type="entry name" value="Shikimate_DH_fam"/>
</dbReference>
<dbReference type="EMBL" id="QGKY02000246">
    <property type="protein sequence ID" value="KAF2584593.1"/>
    <property type="molecule type" value="Genomic_DNA"/>
</dbReference>
<proteinExistence type="predicted"/>
<name>A0A8S9JTE1_BRACR</name>
<dbReference type="PANTHER" id="PTHR21089:SF1">
    <property type="entry name" value="BIFUNCTIONAL 3-DEHYDROQUINATE DEHYDRATASE_SHIKIMATE DEHYDROGENASE, CHLOROPLASTIC"/>
    <property type="match status" value="1"/>
</dbReference>
<sequence>MSVFLTNPRLTYPPPHALSTPRPSPTSVANLRLPAADFSLRFKSNFFSAELSSLRRRSMEPSNVYVASNTTGMEIGSSEIEKNPSLICAPVMADSIDKMVTEACKAQELGADLVEIRLDSLKDFNPLEDLKTIINKSPLPTLFTYSVIQYLIN</sequence>
<dbReference type="AlphaFoldDB" id="A0A8S9JTE1"/>
<evidence type="ECO:0008006" key="2">
    <source>
        <dbReference type="Google" id="ProtNLM"/>
    </source>
</evidence>
<dbReference type="Gene3D" id="3.20.20.70">
    <property type="entry name" value="Aldolase class I"/>
    <property type="match status" value="1"/>
</dbReference>
<organism evidence="1">
    <name type="scientific">Brassica cretica</name>
    <name type="common">Mustard</name>
    <dbReference type="NCBI Taxonomy" id="69181"/>
    <lineage>
        <taxon>Eukaryota</taxon>
        <taxon>Viridiplantae</taxon>
        <taxon>Streptophyta</taxon>
        <taxon>Embryophyta</taxon>
        <taxon>Tracheophyta</taxon>
        <taxon>Spermatophyta</taxon>
        <taxon>Magnoliopsida</taxon>
        <taxon>eudicotyledons</taxon>
        <taxon>Gunneridae</taxon>
        <taxon>Pentapetalae</taxon>
        <taxon>rosids</taxon>
        <taxon>malvids</taxon>
        <taxon>Brassicales</taxon>
        <taxon>Brassicaceae</taxon>
        <taxon>Brassiceae</taxon>
        <taxon>Brassica</taxon>
    </lineage>
</organism>
<dbReference type="InterPro" id="IPR013785">
    <property type="entry name" value="Aldolase_TIM"/>
</dbReference>